<dbReference type="GO" id="GO:0043235">
    <property type="term" value="C:receptor complex"/>
    <property type="evidence" value="ECO:0007669"/>
    <property type="project" value="TreeGrafter"/>
</dbReference>
<dbReference type="Gene3D" id="1.10.510.10">
    <property type="entry name" value="Transferase(Phosphotransferase) domain 1"/>
    <property type="match status" value="1"/>
</dbReference>
<dbReference type="GO" id="GO:0004714">
    <property type="term" value="F:transmembrane receptor protein tyrosine kinase activity"/>
    <property type="evidence" value="ECO:0007669"/>
    <property type="project" value="TreeGrafter"/>
</dbReference>
<dbReference type="InterPro" id="IPR001245">
    <property type="entry name" value="Ser-Thr/Tyr_kinase_cat_dom"/>
</dbReference>
<dbReference type="GO" id="GO:0005524">
    <property type="term" value="F:ATP binding"/>
    <property type="evidence" value="ECO:0007669"/>
    <property type="project" value="InterPro"/>
</dbReference>
<reference evidence="2" key="1">
    <citation type="submission" date="2015-12" db="EMBL/GenBank/DDBJ databases">
        <title>De novo transcriptome assembly of four potential Pierce s Disease insect vectors from Arizona vineyards.</title>
        <authorList>
            <person name="Tassone E.E."/>
        </authorList>
    </citation>
    <scope>NUCLEOTIDE SEQUENCE</scope>
</reference>
<protein>
    <recommendedName>
        <fullName evidence="1">Protein kinase domain-containing protein</fullName>
    </recommendedName>
</protein>
<organism evidence="2">
    <name type="scientific">Clastoptera arizonana</name>
    <name type="common">Arizona spittle bug</name>
    <dbReference type="NCBI Taxonomy" id="38151"/>
    <lineage>
        <taxon>Eukaryota</taxon>
        <taxon>Metazoa</taxon>
        <taxon>Ecdysozoa</taxon>
        <taxon>Arthropoda</taxon>
        <taxon>Hexapoda</taxon>
        <taxon>Insecta</taxon>
        <taxon>Pterygota</taxon>
        <taxon>Neoptera</taxon>
        <taxon>Paraneoptera</taxon>
        <taxon>Hemiptera</taxon>
        <taxon>Auchenorrhyncha</taxon>
        <taxon>Cercopoidea</taxon>
        <taxon>Clastopteridae</taxon>
        <taxon>Clastoptera</taxon>
    </lineage>
</organism>
<dbReference type="PRINTS" id="PR00109">
    <property type="entry name" value="TYRKINASE"/>
</dbReference>
<dbReference type="GO" id="GO:0007169">
    <property type="term" value="P:cell surface receptor protein tyrosine kinase signaling pathway"/>
    <property type="evidence" value="ECO:0007669"/>
    <property type="project" value="TreeGrafter"/>
</dbReference>
<dbReference type="SMART" id="SM00219">
    <property type="entry name" value="TyrKc"/>
    <property type="match status" value="1"/>
</dbReference>
<dbReference type="SUPFAM" id="SSF56112">
    <property type="entry name" value="Protein kinase-like (PK-like)"/>
    <property type="match status" value="1"/>
</dbReference>
<name>A0A1B6D4K8_9HEMI</name>
<dbReference type="PANTHER" id="PTHR24416:SF620">
    <property type="entry name" value="TYROSINE-PROTEIN KINASE RECEPTOR TORSO"/>
    <property type="match status" value="1"/>
</dbReference>
<dbReference type="InterPro" id="IPR011009">
    <property type="entry name" value="Kinase-like_dom_sf"/>
</dbReference>
<dbReference type="AlphaFoldDB" id="A0A1B6D4K8"/>
<feature type="non-terminal residue" evidence="2">
    <location>
        <position position="1"/>
    </location>
</feature>
<dbReference type="Pfam" id="PF07714">
    <property type="entry name" value="PK_Tyr_Ser-Thr"/>
    <property type="match status" value="1"/>
</dbReference>
<proteinExistence type="predicted"/>
<sequence length="174" mass="20268">ARNILVCNDLSLKISDFGLSKDVYEQTIYYKRESERLPIKWMALESLMHQVYTTQSDVWSFGVLLWEIVTLGGSPYPSIPTVHLFKLLKRGYRMERPTSCSIHLYNIMLSCWKANPKKRPSFTELVEKLEELLQNYSPHEYLNLEKVSNKLDDKHNSNSSLENILVKSQINVTV</sequence>
<dbReference type="GO" id="GO:0005886">
    <property type="term" value="C:plasma membrane"/>
    <property type="evidence" value="ECO:0007669"/>
    <property type="project" value="TreeGrafter"/>
</dbReference>
<dbReference type="EMBL" id="GEDC01016667">
    <property type="protein sequence ID" value="JAS20631.1"/>
    <property type="molecule type" value="Transcribed_RNA"/>
</dbReference>
<dbReference type="InterPro" id="IPR000719">
    <property type="entry name" value="Prot_kinase_dom"/>
</dbReference>
<accession>A0A1B6D4K8</accession>
<dbReference type="PANTHER" id="PTHR24416">
    <property type="entry name" value="TYROSINE-PROTEIN KINASE RECEPTOR"/>
    <property type="match status" value="1"/>
</dbReference>
<feature type="domain" description="Protein kinase" evidence="1">
    <location>
        <begin position="1"/>
        <end position="142"/>
    </location>
</feature>
<evidence type="ECO:0000313" key="2">
    <source>
        <dbReference type="EMBL" id="JAS20631.1"/>
    </source>
</evidence>
<dbReference type="PROSITE" id="PS50011">
    <property type="entry name" value="PROTEIN_KINASE_DOM"/>
    <property type="match status" value="1"/>
</dbReference>
<evidence type="ECO:0000259" key="1">
    <source>
        <dbReference type="PROSITE" id="PS50011"/>
    </source>
</evidence>
<dbReference type="FunFam" id="1.10.510.10:FF:001927">
    <property type="entry name" value="Receptor protein-tyrosine kinase"/>
    <property type="match status" value="1"/>
</dbReference>
<dbReference type="InterPro" id="IPR050122">
    <property type="entry name" value="RTK"/>
</dbReference>
<gene>
    <name evidence="2" type="ORF">g.44590</name>
</gene>
<dbReference type="InterPro" id="IPR020635">
    <property type="entry name" value="Tyr_kinase_cat_dom"/>
</dbReference>